<dbReference type="STRING" id="1682113.A7U43_20315"/>
<proteinExistence type="predicted"/>
<dbReference type="EMBL" id="CP015596">
    <property type="protein sequence ID" value="ANE81321.1"/>
    <property type="molecule type" value="Genomic_DNA"/>
</dbReference>
<feature type="transmembrane region" description="Helical" evidence="1">
    <location>
        <begin position="14"/>
        <end position="34"/>
    </location>
</feature>
<keyword evidence="1" id="KW-0472">Membrane</keyword>
<dbReference type="InterPro" id="IPR021903">
    <property type="entry name" value="DUF3515"/>
</dbReference>
<evidence type="ECO:0008006" key="4">
    <source>
        <dbReference type="Google" id="ProtNLM"/>
    </source>
</evidence>
<name>A0A172UQE6_9MYCO</name>
<keyword evidence="3" id="KW-1185">Reference proteome</keyword>
<protein>
    <recommendedName>
        <fullName evidence="4">DUF3515 domain-containing protein</fullName>
    </recommendedName>
</protein>
<evidence type="ECO:0000313" key="2">
    <source>
        <dbReference type="EMBL" id="ANE81321.1"/>
    </source>
</evidence>
<organism evidence="2 3">
    <name type="scientific">Mycobacterium adipatum</name>
    <dbReference type="NCBI Taxonomy" id="1682113"/>
    <lineage>
        <taxon>Bacteria</taxon>
        <taxon>Bacillati</taxon>
        <taxon>Actinomycetota</taxon>
        <taxon>Actinomycetes</taxon>
        <taxon>Mycobacteriales</taxon>
        <taxon>Mycobacteriaceae</taxon>
        <taxon>Mycobacterium</taxon>
    </lineage>
</organism>
<gene>
    <name evidence="2" type="ORF">A7U43_20315</name>
</gene>
<accession>A0A172UQE6</accession>
<dbReference type="Proteomes" id="UP000077143">
    <property type="component" value="Chromosome"/>
</dbReference>
<evidence type="ECO:0000256" key="1">
    <source>
        <dbReference type="SAM" id="Phobius"/>
    </source>
</evidence>
<dbReference type="AlphaFoldDB" id="A0A172UQE6"/>
<dbReference type="KEGG" id="madi:A7U43_20315"/>
<dbReference type="RefSeq" id="WP_067998828.1">
    <property type="nucleotide sequence ID" value="NZ_CP015596.1"/>
</dbReference>
<reference evidence="2 3" key="1">
    <citation type="submission" date="2016-05" db="EMBL/GenBank/DDBJ databases">
        <title>Complete genome sequence of a phthalic acid esters degrading Mycobacterium sp. YC-RL4.</title>
        <authorList>
            <person name="Ren L."/>
            <person name="Fan S."/>
            <person name="Ruth N."/>
            <person name="Jia Y."/>
            <person name="Wang J."/>
            <person name="Qiao C."/>
        </authorList>
    </citation>
    <scope>NUCLEOTIDE SEQUENCE [LARGE SCALE GENOMIC DNA]</scope>
    <source>
        <strain evidence="2 3">YC-RL4</strain>
    </source>
</reference>
<dbReference type="Pfam" id="PF12028">
    <property type="entry name" value="DUF3515"/>
    <property type="match status" value="1"/>
</dbReference>
<keyword evidence="1" id="KW-1133">Transmembrane helix</keyword>
<sequence length="180" mass="18570">MTQPDEQDGPPRSLIIAAVGVAVAAVIVVLTFAATRQAAPPEKPVAIAAAPAPQADSPPCAALLAALPEHLGDYRRAQAVEPVPAGAAAWQADPDADAVILRCGLDRPADFVVGTPLQVVDDVQWFEVNAYGVSTWFAVDRGTYVALTLPSGSGPTPIQLISKAIAKTMPAQPLDPGPPR</sequence>
<keyword evidence="1" id="KW-0812">Transmembrane</keyword>
<dbReference type="OrthoDB" id="4422435at2"/>
<evidence type="ECO:0000313" key="3">
    <source>
        <dbReference type="Proteomes" id="UP000077143"/>
    </source>
</evidence>